<dbReference type="EMBL" id="JAINUG010000037">
    <property type="protein sequence ID" value="KAJ8407944.1"/>
    <property type="molecule type" value="Genomic_DNA"/>
</dbReference>
<dbReference type="PROSITE" id="PS50102">
    <property type="entry name" value="RRM"/>
    <property type="match status" value="1"/>
</dbReference>
<feature type="domain" description="RRM" evidence="5">
    <location>
        <begin position="297"/>
        <end position="370"/>
    </location>
</feature>
<evidence type="ECO:0000256" key="1">
    <source>
        <dbReference type="ARBA" id="ARBA00015518"/>
    </source>
</evidence>
<keyword evidence="2 3" id="KW-0694">RNA-binding</keyword>
<dbReference type="InterPro" id="IPR037171">
    <property type="entry name" value="NagB/RpiA_transferase-like"/>
</dbReference>
<dbReference type="SUPFAM" id="SSF54928">
    <property type="entry name" value="RNA-binding domain, RBD"/>
    <property type="match status" value="1"/>
</dbReference>
<organism evidence="6 7">
    <name type="scientific">Aldrovandia affinis</name>
    <dbReference type="NCBI Taxonomy" id="143900"/>
    <lineage>
        <taxon>Eukaryota</taxon>
        <taxon>Metazoa</taxon>
        <taxon>Chordata</taxon>
        <taxon>Craniata</taxon>
        <taxon>Vertebrata</taxon>
        <taxon>Euteleostomi</taxon>
        <taxon>Actinopterygii</taxon>
        <taxon>Neopterygii</taxon>
        <taxon>Teleostei</taxon>
        <taxon>Notacanthiformes</taxon>
        <taxon>Halosauridae</taxon>
        <taxon>Aldrovandia</taxon>
    </lineage>
</organism>
<feature type="compositionally biased region" description="Basic residues" evidence="4">
    <location>
        <begin position="372"/>
        <end position="385"/>
    </location>
</feature>
<dbReference type="InterPro" id="IPR000504">
    <property type="entry name" value="RRM_dom"/>
</dbReference>
<dbReference type="SUPFAM" id="SSF100950">
    <property type="entry name" value="NagB/RpiA/CoA transferase-like"/>
    <property type="match status" value="1"/>
</dbReference>
<dbReference type="InterPro" id="IPR024185">
    <property type="entry name" value="FTHF_cligase-like_sf"/>
</dbReference>
<dbReference type="InterPro" id="IPR002698">
    <property type="entry name" value="FTHF_cligase"/>
</dbReference>
<dbReference type="Pfam" id="PF01812">
    <property type="entry name" value="5-FTHF_cyc-lig"/>
    <property type="match status" value="1"/>
</dbReference>
<name>A0AAD7SSE0_9TELE</name>
<feature type="region of interest" description="Disordered" evidence="4">
    <location>
        <begin position="367"/>
        <end position="399"/>
    </location>
</feature>
<dbReference type="Gene3D" id="3.30.70.330">
    <property type="match status" value="1"/>
</dbReference>
<sequence>MEAVIMINPEASKWEIRQKVWDYIEAKNLANFPRPVHNRIPNFKGAERACANILKLEMFHKTNEVKVDPDKPLEGARLAALQAGKTLLVPTPRLRTGLLNKIVPPEGASGEDLRVCSTSQGVKKYSVPIGLDAKVNVDLVVVGSVAVSEKGYRIGKGEGYSDMEYAMMVSVGAVKDPVVVTIVHDCQVMDIPENLIENHDLTVDYILTPTRVIRTECKLPKPWGIIWAKLDTDTMEKIPILQKLRALEQQAGRDVTLGRASAREEAVGEQDPAWHRKGKADEDGAPDQRPPEQEAVTTVYLGSIPAGLRVSELKSALRERGAVPLRLNWQGAQHRAFLDYSDEQAAEAALLALGGLSINGKSVQAELAKSQRGSRKKAGQMHGRAKTASAQAGESRRVT</sequence>
<proteinExistence type="predicted"/>
<protein>
    <recommendedName>
        <fullName evidence="1">Methenyltetrahydrofolate synthase domain-containing protein</fullName>
    </recommendedName>
</protein>
<reference evidence="6" key="1">
    <citation type="journal article" date="2023" name="Science">
        <title>Genome structures resolve the early diversification of teleost fishes.</title>
        <authorList>
            <person name="Parey E."/>
            <person name="Louis A."/>
            <person name="Montfort J."/>
            <person name="Bouchez O."/>
            <person name="Roques C."/>
            <person name="Iampietro C."/>
            <person name="Lluch J."/>
            <person name="Castinel A."/>
            <person name="Donnadieu C."/>
            <person name="Desvignes T."/>
            <person name="Floi Bucao C."/>
            <person name="Jouanno E."/>
            <person name="Wen M."/>
            <person name="Mejri S."/>
            <person name="Dirks R."/>
            <person name="Jansen H."/>
            <person name="Henkel C."/>
            <person name="Chen W.J."/>
            <person name="Zahm M."/>
            <person name="Cabau C."/>
            <person name="Klopp C."/>
            <person name="Thompson A.W."/>
            <person name="Robinson-Rechavi M."/>
            <person name="Braasch I."/>
            <person name="Lecointre G."/>
            <person name="Bobe J."/>
            <person name="Postlethwait J.H."/>
            <person name="Berthelot C."/>
            <person name="Roest Crollius H."/>
            <person name="Guiguen Y."/>
        </authorList>
    </citation>
    <scope>NUCLEOTIDE SEQUENCE</scope>
    <source>
        <strain evidence="6">NC1722</strain>
    </source>
</reference>
<dbReference type="PANTHER" id="PTHR13017">
    <property type="entry name" value="5-FORMYLTETRAHYDROFOLATE CYCLO-LIGASE-RELATED"/>
    <property type="match status" value="1"/>
</dbReference>
<dbReference type="Gene3D" id="3.40.50.10420">
    <property type="entry name" value="NagB/RpiA/CoA transferase-like"/>
    <property type="match status" value="1"/>
</dbReference>
<dbReference type="GO" id="GO:0005737">
    <property type="term" value="C:cytoplasm"/>
    <property type="evidence" value="ECO:0007669"/>
    <property type="project" value="TreeGrafter"/>
</dbReference>
<evidence type="ECO:0000256" key="4">
    <source>
        <dbReference type="SAM" id="MobiDB-lite"/>
    </source>
</evidence>
<feature type="region of interest" description="Disordered" evidence="4">
    <location>
        <begin position="257"/>
        <end position="293"/>
    </location>
</feature>
<dbReference type="PANTHER" id="PTHR13017:SF0">
    <property type="entry name" value="METHENYLTETRAHYDROFOLATE SYNTHASE DOMAIN-CONTAINING PROTEIN"/>
    <property type="match status" value="1"/>
</dbReference>
<dbReference type="InterPro" id="IPR012677">
    <property type="entry name" value="Nucleotide-bd_a/b_plait_sf"/>
</dbReference>
<dbReference type="GO" id="GO:0003723">
    <property type="term" value="F:RNA binding"/>
    <property type="evidence" value="ECO:0007669"/>
    <property type="project" value="UniProtKB-UniRule"/>
</dbReference>
<evidence type="ECO:0000313" key="7">
    <source>
        <dbReference type="Proteomes" id="UP001221898"/>
    </source>
</evidence>
<keyword evidence="7" id="KW-1185">Reference proteome</keyword>
<evidence type="ECO:0000256" key="2">
    <source>
        <dbReference type="ARBA" id="ARBA00022884"/>
    </source>
</evidence>
<dbReference type="Proteomes" id="UP001221898">
    <property type="component" value="Unassembled WGS sequence"/>
</dbReference>
<dbReference type="InterPro" id="IPR035979">
    <property type="entry name" value="RBD_domain_sf"/>
</dbReference>
<evidence type="ECO:0000259" key="5">
    <source>
        <dbReference type="PROSITE" id="PS50102"/>
    </source>
</evidence>
<accession>A0AAD7SSE0</accession>
<evidence type="ECO:0000313" key="6">
    <source>
        <dbReference type="EMBL" id="KAJ8407944.1"/>
    </source>
</evidence>
<dbReference type="FunFam" id="3.40.50.10420:FF:000001">
    <property type="entry name" value="Methenyltetrahydrofolate synthase domain-containing protein"/>
    <property type="match status" value="1"/>
</dbReference>
<dbReference type="AlphaFoldDB" id="A0AAD7SSE0"/>
<evidence type="ECO:0000256" key="3">
    <source>
        <dbReference type="PROSITE-ProRule" id="PRU00176"/>
    </source>
</evidence>
<dbReference type="SMART" id="SM00360">
    <property type="entry name" value="RRM"/>
    <property type="match status" value="1"/>
</dbReference>
<comment type="caution">
    <text evidence="6">The sequence shown here is derived from an EMBL/GenBank/DDBJ whole genome shotgun (WGS) entry which is preliminary data.</text>
</comment>
<gene>
    <name evidence="6" type="ORF">AAFF_G00269880</name>
</gene>